<dbReference type="EC" id="3.1.1.-" evidence="5"/>
<dbReference type="InterPro" id="IPR019819">
    <property type="entry name" value="Carboxylesterase_B_CS"/>
</dbReference>
<dbReference type="EMBL" id="CP042193">
    <property type="protein sequence ID" value="QDS73215.1"/>
    <property type="molecule type" value="Genomic_DNA"/>
</dbReference>
<dbReference type="OrthoDB" id="408631at2759"/>
<evidence type="ECO:0000313" key="7">
    <source>
        <dbReference type="EMBL" id="QDS73215.1"/>
    </source>
</evidence>
<evidence type="ECO:0000256" key="5">
    <source>
        <dbReference type="RuleBase" id="RU361235"/>
    </source>
</evidence>
<evidence type="ECO:0000256" key="4">
    <source>
        <dbReference type="PIRSR" id="PIRSR600997-1"/>
    </source>
</evidence>
<dbReference type="InterPro" id="IPR000997">
    <property type="entry name" value="Cholinesterase"/>
</dbReference>
<evidence type="ECO:0000313" key="8">
    <source>
        <dbReference type="Proteomes" id="UP000316270"/>
    </source>
</evidence>
<dbReference type="InterPro" id="IPR002018">
    <property type="entry name" value="CarbesteraseB"/>
</dbReference>
<keyword evidence="8" id="KW-1185">Reference proteome</keyword>
<dbReference type="PANTHER" id="PTHR43918:SF4">
    <property type="entry name" value="CARBOXYLIC ESTER HYDROLASE"/>
    <property type="match status" value="1"/>
</dbReference>
<dbReference type="PROSITE" id="PS00122">
    <property type="entry name" value="CARBOXYLESTERASE_B_1"/>
    <property type="match status" value="1"/>
</dbReference>
<dbReference type="SUPFAM" id="SSF53474">
    <property type="entry name" value="alpha/beta-Hydrolases"/>
    <property type="match status" value="1"/>
</dbReference>
<dbReference type="GO" id="GO:0004104">
    <property type="term" value="F:cholinesterase activity"/>
    <property type="evidence" value="ECO:0007669"/>
    <property type="project" value="InterPro"/>
</dbReference>
<feature type="domain" description="Carboxylesterase type B" evidence="6">
    <location>
        <begin position="22"/>
        <end position="471"/>
    </location>
</feature>
<feature type="active site" description="Charge relay system" evidence="4">
    <location>
        <position position="435"/>
    </location>
</feature>
<protein>
    <recommendedName>
        <fullName evidence="5">Carboxylic ester hydrolase</fullName>
        <ecNumber evidence="5">3.1.1.-</ecNumber>
    </recommendedName>
</protein>
<gene>
    <name evidence="7" type="ORF">FKW77_003218</name>
</gene>
<dbReference type="PANTHER" id="PTHR43918">
    <property type="entry name" value="ACETYLCHOLINESTERASE"/>
    <property type="match status" value="1"/>
</dbReference>
<evidence type="ECO:0000259" key="6">
    <source>
        <dbReference type="Pfam" id="PF00135"/>
    </source>
</evidence>
<name>A0A517LC34_9PEZI</name>
<keyword evidence="2 5" id="KW-0378">Hydrolase</keyword>
<comment type="similarity">
    <text evidence="1 5">Belongs to the type-B carboxylesterase/lipase family.</text>
</comment>
<dbReference type="InterPro" id="IPR029058">
    <property type="entry name" value="AB_hydrolase_fold"/>
</dbReference>
<dbReference type="InterPro" id="IPR019826">
    <property type="entry name" value="Carboxylesterase_B_AS"/>
</dbReference>
<accession>A0A517LC34</accession>
<keyword evidence="3" id="KW-1015">Disulfide bond</keyword>
<proteinExistence type="inferred from homology"/>
<evidence type="ECO:0000256" key="2">
    <source>
        <dbReference type="ARBA" id="ARBA00022801"/>
    </source>
</evidence>
<feature type="active site" description="Charge relay system" evidence="4">
    <location>
        <position position="336"/>
    </location>
</feature>
<reference evidence="7 8" key="1">
    <citation type="submission" date="2019-07" db="EMBL/GenBank/DDBJ databases">
        <title>Finished genome of Venturia effusa.</title>
        <authorList>
            <person name="Young C.A."/>
            <person name="Cox M.P."/>
            <person name="Ganley A.R.D."/>
            <person name="David W.J."/>
        </authorList>
    </citation>
    <scope>NUCLEOTIDE SEQUENCE [LARGE SCALE GENOMIC DNA]</scope>
    <source>
        <strain evidence="8">albino</strain>
    </source>
</reference>
<dbReference type="PROSITE" id="PS00941">
    <property type="entry name" value="CARBOXYLESTERASE_B_2"/>
    <property type="match status" value="1"/>
</dbReference>
<keyword evidence="5" id="KW-0732">Signal</keyword>
<organism evidence="7 8">
    <name type="scientific">Venturia effusa</name>
    <dbReference type="NCBI Taxonomy" id="50376"/>
    <lineage>
        <taxon>Eukaryota</taxon>
        <taxon>Fungi</taxon>
        <taxon>Dikarya</taxon>
        <taxon>Ascomycota</taxon>
        <taxon>Pezizomycotina</taxon>
        <taxon>Dothideomycetes</taxon>
        <taxon>Pleosporomycetidae</taxon>
        <taxon>Venturiales</taxon>
        <taxon>Venturiaceae</taxon>
        <taxon>Venturia</taxon>
    </lineage>
</organism>
<dbReference type="AlphaFoldDB" id="A0A517LC34"/>
<dbReference type="Pfam" id="PF00135">
    <property type="entry name" value="COesterase"/>
    <property type="match status" value="1"/>
</dbReference>
<dbReference type="STRING" id="50376.A0A517LC34"/>
<feature type="active site" description="Acyl-ester intermediate" evidence="4">
    <location>
        <position position="212"/>
    </location>
</feature>
<sequence>MRSTAMLVACMLAAVIAGHGQAAVVKLDTGVYKATTRQVHGSNVNVDVFLGLPFAAPPLGPLRFAPPQKPTTSTSAEIRLANNLAPACIQSGGSSKFTESEDCLYLNIYAPSPFNDSSGRTVMFWLYGGGLQYGSVSQPLYDGTNLAANQDVIVVMPNYRLNIFGFPGEIPEISPKDRNLGLLDQRQALAWVQQNVAKFGGDPSKVTVFGESAGARSADFHILTMRANPPFRAVIMQSGSAEVTPLADIKKAKESARNGPAFQQLARALNCTVEQVALSCLRNVSAVSIKQMMTDLALYSGTMDDGGFATVKDQAEARRGHQAADVPLLIGSNADEVRGSLRRWKENSLDEYLLDAFGDQPELRYELAKAYASGSGKPYETEFDAIAAIATDMSFNCITAREARISSESGYPTWRYLFNASYPNTEKFPGGGANHAHEIQFVFGNLPGGSTREELELSKLMQKTWADFAKDPRAGLGWDNFGAPGRSNLGRFDRDGKVRAGSAAALDRNCGLFEPMYTGRA</sequence>
<dbReference type="Gene3D" id="3.40.50.1820">
    <property type="entry name" value="alpha/beta hydrolase"/>
    <property type="match status" value="1"/>
</dbReference>
<feature type="chain" id="PRO_5022260459" description="Carboxylic ester hydrolase" evidence="5">
    <location>
        <begin position="23"/>
        <end position="521"/>
    </location>
</feature>
<evidence type="ECO:0000256" key="3">
    <source>
        <dbReference type="ARBA" id="ARBA00023157"/>
    </source>
</evidence>
<dbReference type="Proteomes" id="UP000316270">
    <property type="component" value="Chromosome 9"/>
</dbReference>
<dbReference type="PRINTS" id="PR00878">
    <property type="entry name" value="CHOLNESTRASE"/>
</dbReference>
<dbReference type="InterPro" id="IPR050654">
    <property type="entry name" value="AChE-related_enzymes"/>
</dbReference>
<feature type="signal peptide" evidence="5">
    <location>
        <begin position="1"/>
        <end position="22"/>
    </location>
</feature>
<evidence type="ECO:0000256" key="1">
    <source>
        <dbReference type="ARBA" id="ARBA00005964"/>
    </source>
</evidence>